<feature type="region of interest" description="Disordered" evidence="1">
    <location>
        <begin position="134"/>
        <end position="180"/>
    </location>
</feature>
<feature type="compositionally biased region" description="Polar residues" evidence="1">
    <location>
        <begin position="305"/>
        <end position="317"/>
    </location>
</feature>
<gene>
    <name evidence="2" type="ORF">E4U13_005316</name>
</gene>
<evidence type="ECO:0000313" key="3">
    <source>
        <dbReference type="Proteomes" id="UP000732380"/>
    </source>
</evidence>
<dbReference type="AlphaFoldDB" id="A0A9P7PVB4"/>
<accession>A0A9P7PVB4</accession>
<feature type="compositionally biased region" description="Polar residues" evidence="1">
    <location>
        <begin position="143"/>
        <end position="180"/>
    </location>
</feature>
<feature type="compositionally biased region" description="Basic and acidic residues" evidence="1">
    <location>
        <begin position="565"/>
        <end position="586"/>
    </location>
</feature>
<reference evidence="2 3" key="1">
    <citation type="journal article" date="2020" name="bioRxiv">
        <title>Whole genome comparisons of ergot fungi reveals the divergence and evolution of species within the genus Claviceps are the result of varying mechanisms driving genome evolution and host range expansion.</title>
        <authorList>
            <person name="Wyka S.A."/>
            <person name="Mondo S.J."/>
            <person name="Liu M."/>
            <person name="Dettman J."/>
            <person name="Nalam V."/>
            <person name="Broders K.D."/>
        </authorList>
    </citation>
    <scope>NUCLEOTIDE SEQUENCE [LARGE SCALE GENOMIC DNA]</scope>
    <source>
        <strain evidence="2 3">LM576</strain>
    </source>
</reference>
<feature type="compositionally biased region" description="Low complexity" evidence="1">
    <location>
        <begin position="399"/>
        <end position="416"/>
    </location>
</feature>
<evidence type="ECO:0000256" key="1">
    <source>
        <dbReference type="SAM" id="MobiDB-lite"/>
    </source>
</evidence>
<feature type="region of interest" description="Disordered" evidence="1">
    <location>
        <begin position="194"/>
        <end position="416"/>
    </location>
</feature>
<sequence>MLQLLPSGTNLDLLSKFQQVKAISPQDGLIIDAHHIMEHTPSPVHRTRRCGVWCGGAESSAHNGSWATSQGARLAARHSHHLQPDFSSFTFPRTIAIQRSLRLVPYARIFSIDNRSISIEPRHYTVPPDAPTDWSCHHEQHQEPVTVTHAQTPTRDAPQTTSDAAVDSSATTPAQAYPSTSMSCSVAMAATEKINEPHDRQAHRRRPFSAWVKKLTTFKSSSDGDRPKRQRRPKRGHKLNNPYPQSGHISETLGNNLGNSGSIRNDSASNGISSHSLTTARTGSMTSLERAAHSSVDGIAPTTLGGRSTAGTMSTENLARRSLAPSHGAASSLAGTSRTIGGGMEGRRGGDSTFSSPAPSVRSLTTTLTTIQSMAPGGQTPYVQAPQSGNANTQSIHFSQPFPSAPPASAIPSHLAPANSPTTYTMATANNLLTDNASILTLASSSKRRRRRSMDTDASVRALAPSSLWGGSRESLPLSVLSANIEQGGMSATPGLHGTAPRPAPERNSIYSAAGVAPAMANERNSILAKQGDGASVRSGRLGPGRKDSVNGNLVGPTSPLATPLEEHERKTIAKEDKADGAGKTG</sequence>
<name>A0A9P7PVB4_9HYPO</name>
<protein>
    <submittedName>
        <fullName evidence="2">Uncharacterized protein</fullName>
    </submittedName>
</protein>
<dbReference type="Proteomes" id="UP000732380">
    <property type="component" value="Unassembled WGS sequence"/>
</dbReference>
<feature type="region of interest" description="Disordered" evidence="1">
    <location>
        <begin position="529"/>
        <end position="586"/>
    </location>
</feature>
<keyword evidence="3" id="KW-1185">Reference proteome</keyword>
<comment type="caution">
    <text evidence="2">The sequence shown here is derived from an EMBL/GenBank/DDBJ whole genome shotgun (WGS) entry which is preliminary data.</text>
</comment>
<feature type="compositionally biased region" description="Basic residues" evidence="1">
    <location>
        <begin position="228"/>
        <end position="238"/>
    </location>
</feature>
<feature type="compositionally biased region" description="Polar residues" evidence="1">
    <location>
        <begin position="242"/>
        <end position="287"/>
    </location>
</feature>
<dbReference type="EMBL" id="SRQM01000428">
    <property type="protein sequence ID" value="KAG6110517.1"/>
    <property type="molecule type" value="Genomic_DNA"/>
</dbReference>
<organism evidence="2 3">
    <name type="scientific">Claviceps humidiphila</name>
    <dbReference type="NCBI Taxonomy" id="1294629"/>
    <lineage>
        <taxon>Eukaryota</taxon>
        <taxon>Fungi</taxon>
        <taxon>Dikarya</taxon>
        <taxon>Ascomycota</taxon>
        <taxon>Pezizomycotina</taxon>
        <taxon>Sordariomycetes</taxon>
        <taxon>Hypocreomycetidae</taxon>
        <taxon>Hypocreales</taxon>
        <taxon>Clavicipitaceae</taxon>
        <taxon>Claviceps</taxon>
    </lineage>
</organism>
<evidence type="ECO:0000313" key="2">
    <source>
        <dbReference type="EMBL" id="KAG6110517.1"/>
    </source>
</evidence>
<feature type="compositionally biased region" description="Polar residues" evidence="1">
    <location>
        <begin position="352"/>
        <end position="373"/>
    </location>
</feature>
<feature type="compositionally biased region" description="Polar residues" evidence="1">
    <location>
        <begin position="381"/>
        <end position="398"/>
    </location>
</feature>
<proteinExistence type="predicted"/>